<dbReference type="InterPro" id="IPR051491">
    <property type="entry name" value="Recombinase/Transposase-rel"/>
</dbReference>
<keyword evidence="4" id="KW-0862">Zinc</keyword>
<keyword evidence="11" id="KW-1185">Reference proteome</keyword>
<dbReference type="InterPro" id="IPR010095">
    <property type="entry name" value="Cas12f1-like_TNB"/>
</dbReference>
<name>B5LW91_9PHYC</name>
<evidence type="ECO:0000256" key="1">
    <source>
        <dbReference type="ARBA" id="ARBA00008761"/>
    </source>
</evidence>
<dbReference type="Pfam" id="PF01385">
    <property type="entry name" value="OrfB_IS605"/>
    <property type="match status" value="1"/>
</dbReference>
<evidence type="ECO:0000259" key="7">
    <source>
        <dbReference type="Pfam" id="PF01385"/>
    </source>
</evidence>
<reference evidence="10 11" key="1">
    <citation type="journal article" date="2009" name="Virology">
        <title>Genomic analysis of the smallest giant virus--Feldmannia sp. virus 158.</title>
        <authorList>
            <person name="Schroeder D.C."/>
            <person name="Park Y."/>
            <person name="Yoon H.M."/>
            <person name="Lee Y.S."/>
            <person name="Kang S.W."/>
            <person name="Meints R.H."/>
            <person name="Ivey R.G."/>
            <person name="Choi T.J."/>
        </authorList>
    </citation>
    <scope>NUCLEOTIDE SEQUENCE [LARGE SCALE GENOMIC DNA]</scope>
    <source>
        <strain evidence="10">FsV-158</strain>
    </source>
</reference>
<dbReference type="GO" id="GO:0032196">
    <property type="term" value="P:transposition"/>
    <property type="evidence" value="ECO:0007669"/>
    <property type="project" value="UniProtKB-KW"/>
</dbReference>
<dbReference type="KEGG" id="vg:6804785"/>
<dbReference type="InterPro" id="IPR001959">
    <property type="entry name" value="Transposase"/>
</dbReference>
<dbReference type="InterPro" id="IPR021027">
    <property type="entry name" value="Transposase_put_HTH"/>
</dbReference>
<dbReference type="Proteomes" id="UP000204092">
    <property type="component" value="Segment"/>
</dbReference>
<dbReference type="RefSeq" id="YP_002154624.1">
    <property type="nucleotide sequence ID" value="NC_011183.1"/>
</dbReference>
<feature type="domain" description="Cas12f1-like TNB" evidence="8">
    <location>
        <begin position="332"/>
        <end position="399"/>
    </location>
</feature>
<keyword evidence="6" id="KW-0233">DNA recombination</keyword>
<evidence type="ECO:0000313" key="10">
    <source>
        <dbReference type="EMBL" id="ACH46754.1"/>
    </source>
</evidence>
<feature type="domain" description="Transposase putative helix-turn-helix" evidence="9">
    <location>
        <begin position="8"/>
        <end position="41"/>
    </location>
</feature>
<dbReference type="NCBIfam" id="NF040570">
    <property type="entry name" value="guided_TnpB"/>
    <property type="match status" value="1"/>
</dbReference>
<keyword evidence="3" id="KW-0479">Metal-binding</keyword>
<evidence type="ECO:0000256" key="3">
    <source>
        <dbReference type="ARBA" id="ARBA00022723"/>
    </source>
</evidence>
<evidence type="ECO:0000256" key="5">
    <source>
        <dbReference type="ARBA" id="ARBA00023125"/>
    </source>
</evidence>
<protein>
    <submittedName>
        <fullName evidence="10">Putative transposase</fullName>
    </submittedName>
</protein>
<evidence type="ECO:0000256" key="6">
    <source>
        <dbReference type="ARBA" id="ARBA00023172"/>
    </source>
</evidence>
<evidence type="ECO:0000259" key="9">
    <source>
        <dbReference type="Pfam" id="PF12323"/>
    </source>
</evidence>
<dbReference type="Pfam" id="PF12323">
    <property type="entry name" value="HTH_OrfB_IS605"/>
    <property type="match status" value="1"/>
</dbReference>
<dbReference type="PANTHER" id="PTHR36172:SF1">
    <property type="entry name" value="RESOLVASE-RELATED"/>
    <property type="match status" value="1"/>
</dbReference>
<evidence type="ECO:0000313" key="11">
    <source>
        <dbReference type="Proteomes" id="UP000204092"/>
    </source>
</evidence>
<keyword evidence="2" id="KW-0815">Transposition</keyword>
<evidence type="ECO:0000259" key="8">
    <source>
        <dbReference type="Pfam" id="PF07282"/>
    </source>
</evidence>
<dbReference type="EMBL" id="EU916176">
    <property type="protein sequence ID" value="ACH46754.1"/>
    <property type="molecule type" value="Genomic_DNA"/>
</dbReference>
<dbReference type="GeneID" id="6804785"/>
<evidence type="ECO:0000256" key="2">
    <source>
        <dbReference type="ARBA" id="ARBA00022578"/>
    </source>
</evidence>
<keyword evidence="5" id="KW-0238">DNA-binding</keyword>
<feature type="domain" description="Probable transposase IS891/IS1136/IS1341" evidence="7">
    <location>
        <begin position="207"/>
        <end position="314"/>
    </location>
</feature>
<proteinExistence type="inferred from homology"/>
<dbReference type="GO" id="GO:0046872">
    <property type="term" value="F:metal ion binding"/>
    <property type="evidence" value="ECO:0007669"/>
    <property type="project" value="UniProtKB-KW"/>
</dbReference>
<dbReference type="GO" id="GO:0006310">
    <property type="term" value="P:DNA recombination"/>
    <property type="evidence" value="ECO:0007669"/>
    <property type="project" value="UniProtKB-KW"/>
</dbReference>
<dbReference type="GO" id="GO:0003677">
    <property type="term" value="F:DNA binding"/>
    <property type="evidence" value="ECO:0007669"/>
    <property type="project" value="UniProtKB-KW"/>
</dbReference>
<evidence type="ECO:0000256" key="4">
    <source>
        <dbReference type="ARBA" id="ARBA00022833"/>
    </source>
</evidence>
<accession>B5LW91</accession>
<dbReference type="PANTHER" id="PTHR36172">
    <property type="match status" value="1"/>
</dbReference>
<organism evidence="10 11">
    <name type="scientific">Feldmannia species virus</name>
    <dbReference type="NCBI Taxonomy" id="39420"/>
    <lineage>
        <taxon>Viruses</taxon>
        <taxon>Varidnaviria</taxon>
        <taxon>Bamfordvirae</taxon>
        <taxon>Nucleocytoviricota</taxon>
        <taxon>Megaviricetes</taxon>
        <taxon>Algavirales</taxon>
        <taxon>Phycodnaviridae</taxon>
        <taxon>Phaeovirus</taxon>
        <taxon>Phaeovirus feldmanniae</taxon>
    </lineage>
</organism>
<comment type="similarity">
    <text evidence="1">In the C-terminal section; belongs to the transposase 35 family.</text>
</comment>
<dbReference type="Pfam" id="PF07282">
    <property type="entry name" value="Cas12f1-like_TNB"/>
    <property type="match status" value="1"/>
</dbReference>
<dbReference type="OrthoDB" id="3397at10239"/>
<sequence length="408" mass="47704">MKDKGVVLRCRKVRILPSEEQREILKSCFGIHRHIYNECVKAEKDGDIDGAGVRECYKWRKAFTTREDYYGQGKNWKDDCPSHTKQQAVEEFFKNKKTGLKLVSEGKIRRFDIGFKSRFKCRQETIPFEKFLIKKKDSTNPLSKSLVSTTYKGKSMDLRIMGKVPKVFKDRDDQGFTRTEMKITRTKTGKYYAIVSFEVPQTSRFPEIHGDMISFDPGCKTFQTYHSPDGTWGEIGTFEKQELLLRKADRLKSRLELEGKDKDSRWRRRTRRRMLNLFEKVRNRTADLHNKVCSWVVNTYRLVLVPEFKTSQMVSSKKLYSKTCRKMMTWSHYRFRSKLIAMAQKFTDVKVRLCNEAYTTKQCGSCGVINRSMTLNDRSFNCVSCGLSSSRDGHAARNVGLRSLRFLV</sequence>